<dbReference type="Proteomes" id="UP000580250">
    <property type="component" value="Unassembled WGS sequence"/>
</dbReference>
<feature type="transmembrane region" description="Helical" evidence="2">
    <location>
        <begin position="6"/>
        <end position="24"/>
    </location>
</feature>
<sequence length="79" mass="9334">MGFIIQLLVTCFLLGIGFYAGMLFEKRNSGKVSKTTQDVSIKGNKKQKEKQRKASKTRSERRFKEWRFEEKKRDDQSNK</sequence>
<keyword evidence="2" id="KW-0812">Transmembrane</keyword>
<gene>
    <name evidence="3" type="ORF">MENT_LOCUS63579</name>
</gene>
<feature type="compositionally biased region" description="Polar residues" evidence="1">
    <location>
        <begin position="30"/>
        <end position="39"/>
    </location>
</feature>
<evidence type="ECO:0000313" key="4">
    <source>
        <dbReference type="Proteomes" id="UP000580250"/>
    </source>
</evidence>
<name>A0A6V7YCN4_MELEN</name>
<feature type="compositionally biased region" description="Basic residues" evidence="1">
    <location>
        <begin position="43"/>
        <end position="56"/>
    </location>
</feature>
<reference evidence="3 4" key="1">
    <citation type="submission" date="2020-08" db="EMBL/GenBank/DDBJ databases">
        <authorList>
            <person name="Koutsovoulos G."/>
            <person name="Danchin GJ E."/>
        </authorList>
    </citation>
    <scope>NUCLEOTIDE SEQUENCE [LARGE SCALE GENOMIC DNA]</scope>
</reference>
<organism evidence="3 4">
    <name type="scientific">Meloidogyne enterolobii</name>
    <name type="common">Root-knot nematode worm</name>
    <name type="synonym">Meloidogyne mayaguensis</name>
    <dbReference type="NCBI Taxonomy" id="390850"/>
    <lineage>
        <taxon>Eukaryota</taxon>
        <taxon>Metazoa</taxon>
        <taxon>Ecdysozoa</taxon>
        <taxon>Nematoda</taxon>
        <taxon>Chromadorea</taxon>
        <taxon>Rhabditida</taxon>
        <taxon>Tylenchina</taxon>
        <taxon>Tylenchomorpha</taxon>
        <taxon>Tylenchoidea</taxon>
        <taxon>Meloidogynidae</taxon>
        <taxon>Meloidogyninae</taxon>
        <taxon>Meloidogyne</taxon>
    </lineage>
</organism>
<accession>A0A6V7YCN4</accession>
<dbReference type="AlphaFoldDB" id="A0A6V7YCN4"/>
<evidence type="ECO:0000313" key="3">
    <source>
        <dbReference type="EMBL" id="CAD2209423.1"/>
    </source>
</evidence>
<keyword evidence="2" id="KW-1133">Transmembrane helix</keyword>
<protein>
    <submittedName>
        <fullName evidence="3">Uncharacterized protein</fullName>
    </submittedName>
</protein>
<proteinExistence type="predicted"/>
<dbReference type="EMBL" id="CAJEWN010004178">
    <property type="protein sequence ID" value="CAD2209423.1"/>
    <property type="molecule type" value="Genomic_DNA"/>
</dbReference>
<keyword evidence="2" id="KW-0472">Membrane</keyword>
<feature type="region of interest" description="Disordered" evidence="1">
    <location>
        <begin position="29"/>
        <end position="61"/>
    </location>
</feature>
<comment type="caution">
    <text evidence="3">The sequence shown here is derived from an EMBL/GenBank/DDBJ whole genome shotgun (WGS) entry which is preliminary data.</text>
</comment>
<evidence type="ECO:0000256" key="1">
    <source>
        <dbReference type="SAM" id="MobiDB-lite"/>
    </source>
</evidence>
<evidence type="ECO:0000256" key="2">
    <source>
        <dbReference type="SAM" id="Phobius"/>
    </source>
</evidence>